<dbReference type="Gene3D" id="3.40.50.970">
    <property type="match status" value="1"/>
</dbReference>
<sequence>MTIPVDFGMASYDTPFPGNYADLAGALDGHGERVEGPAEVGPALERAIGVTEDGIPVMAEVPTSEETDRSRH</sequence>
<gene>
    <name evidence="1" type="ORF">ACFFOL_01030</name>
</gene>
<organism evidence="1 2">
    <name type="scientific">Halobaculum roseum</name>
    <dbReference type="NCBI Taxonomy" id="2175149"/>
    <lineage>
        <taxon>Archaea</taxon>
        <taxon>Methanobacteriati</taxon>
        <taxon>Methanobacteriota</taxon>
        <taxon>Stenosarchaea group</taxon>
        <taxon>Halobacteria</taxon>
        <taxon>Halobacteriales</taxon>
        <taxon>Haloferacaceae</taxon>
        <taxon>Halobaculum</taxon>
    </lineage>
</organism>
<protein>
    <submittedName>
        <fullName evidence="1">Uncharacterized protein</fullName>
    </submittedName>
</protein>
<dbReference type="GO" id="GO:0044272">
    <property type="term" value="P:sulfur compound biosynthetic process"/>
    <property type="evidence" value="ECO:0007669"/>
    <property type="project" value="UniProtKB-ARBA"/>
</dbReference>
<evidence type="ECO:0000313" key="1">
    <source>
        <dbReference type="EMBL" id="MFB9822771.1"/>
    </source>
</evidence>
<name>A0ABD5MG06_9EURY</name>
<dbReference type="RefSeq" id="WP_222921874.1">
    <property type="nucleotide sequence ID" value="NZ_CP082286.1"/>
</dbReference>
<dbReference type="Proteomes" id="UP001589595">
    <property type="component" value="Unassembled WGS sequence"/>
</dbReference>
<dbReference type="InterPro" id="IPR029061">
    <property type="entry name" value="THDP-binding"/>
</dbReference>
<reference evidence="1" key="1">
    <citation type="submission" date="2024-09" db="EMBL/GenBank/DDBJ databases">
        <authorList>
            <person name="Sun Q."/>
        </authorList>
    </citation>
    <scope>NUCLEOTIDE SEQUENCE [LARGE SCALE GENOMIC DNA]</scope>
    <source>
        <strain evidence="1">JCM 31273</strain>
    </source>
</reference>
<dbReference type="SUPFAM" id="SSF52518">
    <property type="entry name" value="Thiamin diphosphate-binding fold (THDP-binding)"/>
    <property type="match status" value="1"/>
</dbReference>
<dbReference type="AlphaFoldDB" id="A0ABD5MG06"/>
<evidence type="ECO:0000313" key="2">
    <source>
        <dbReference type="Proteomes" id="UP001589595"/>
    </source>
</evidence>
<keyword evidence="2" id="KW-1185">Reference proteome</keyword>
<dbReference type="GO" id="GO:0006082">
    <property type="term" value="P:organic acid metabolic process"/>
    <property type="evidence" value="ECO:0007669"/>
    <property type="project" value="UniProtKB-ARBA"/>
</dbReference>
<accession>A0ABD5MG06</accession>
<comment type="caution">
    <text evidence="1">The sequence shown here is derived from an EMBL/GenBank/DDBJ whole genome shotgun (WGS) entry which is preliminary data.</text>
</comment>
<dbReference type="GeneID" id="67212100"/>
<dbReference type="EMBL" id="JBHMAJ010000001">
    <property type="protein sequence ID" value="MFB9822771.1"/>
    <property type="molecule type" value="Genomic_DNA"/>
</dbReference>
<proteinExistence type="predicted"/>